<comment type="caution">
    <text evidence="1">The sequence shown here is derived from an EMBL/GenBank/DDBJ whole genome shotgun (WGS) entry which is preliminary data.</text>
</comment>
<reference evidence="2" key="1">
    <citation type="journal article" date="2019" name="Int. J. Syst. Evol. Microbiol.">
        <title>The Global Catalogue of Microorganisms (GCM) 10K type strain sequencing project: providing services to taxonomists for standard genome sequencing and annotation.</title>
        <authorList>
            <consortium name="The Broad Institute Genomics Platform"/>
            <consortium name="The Broad Institute Genome Sequencing Center for Infectious Disease"/>
            <person name="Wu L."/>
            <person name="Ma J."/>
        </authorList>
    </citation>
    <scope>NUCLEOTIDE SEQUENCE [LARGE SCALE GENOMIC DNA]</scope>
    <source>
        <strain evidence="2">JCM 17630</strain>
    </source>
</reference>
<evidence type="ECO:0000313" key="2">
    <source>
        <dbReference type="Proteomes" id="UP001501496"/>
    </source>
</evidence>
<evidence type="ECO:0000313" key="1">
    <source>
        <dbReference type="EMBL" id="GAA4231053.1"/>
    </source>
</evidence>
<keyword evidence="2" id="KW-1185">Reference proteome</keyword>
<dbReference type="Proteomes" id="UP001501496">
    <property type="component" value="Unassembled WGS sequence"/>
</dbReference>
<organism evidence="1 2">
    <name type="scientific">Postechiella marina</name>
    <dbReference type="NCBI Taxonomy" id="943941"/>
    <lineage>
        <taxon>Bacteria</taxon>
        <taxon>Pseudomonadati</taxon>
        <taxon>Bacteroidota</taxon>
        <taxon>Flavobacteriia</taxon>
        <taxon>Flavobacteriales</taxon>
        <taxon>Flavobacteriaceae</taxon>
        <taxon>Postechiella</taxon>
    </lineage>
</organism>
<gene>
    <name evidence="1" type="ORF">GCM10022291_02630</name>
</gene>
<accession>A0ABP8BZJ2</accession>
<name>A0ABP8BZJ2_9FLAO</name>
<protein>
    <submittedName>
        <fullName evidence="1">Uncharacterized protein</fullName>
    </submittedName>
</protein>
<sequence length="84" mass="9454">MSSLPSACCLKNKIKVTLNAIITNKSKSEIRSNTNTLLYTIYPTKTQTTNNNAVNASKTPQFLMDSLDLGKKDINYVIYFLINY</sequence>
<dbReference type="EMBL" id="BAABCA010000001">
    <property type="protein sequence ID" value="GAA4231053.1"/>
    <property type="molecule type" value="Genomic_DNA"/>
</dbReference>
<proteinExistence type="predicted"/>